<evidence type="ECO:0000313" key="3">
    <source>
        <dbReference type="Proteomes" id="UP000224006"/>
    </source>
</evidence>
<accession>A0A2A9MMI7</accession>
<proteinExistence type="predicted"/>
<comment type="caution">
    <text evidence="2">The sequence shown here is derived from an EMBL/GenBank/DDBJ whole genome shotgun (WGS) entry which is preliminary data.</text>
</comment>
<feature type="region of interest" description="Disordered" evidence="1">
    <location>
        <begin position="4249"/>
        <end position="4271"/>
    </location>
</feature>
<dbReference type="KEGG" id="bbes:BESB_049440"/>
<feature type="region of interest" description="Disordered" evidence="1">
    <location>
        <begin position="3087"/>
        <end position="3106"/>
    </location>
</feature>
<keyword evidence="3" id="KW-1185">Reference proteome</keyword>
<name>A0A2A9MMI7_BESBE</name>
<feature type="compositionally biased region" description="Polar residues" evidence="1">
    <location>
        <begin position="3087"/>
        <end position="3098"/>
    </location>
</feature>
<dbReference type="OrthoDB" id="392230at2759"/>
<dbReference type="Proteomes" id="UP000224006">
    <property type="component" value="Chromosome III"/>
</dbReference>
<evidence type="ECO:0000256" key="1">
    <source>
        <dbReference type="SAM" id="MobiDB-lite"/>
    </source>
</evidence>
<sequence>MTQNDCTFPIFSSLQPPLFAVLVPLYSVEASAASFGDLFLSPEPAFNILLSTRWNDQATALVQAELVGYKYSLTAPRPLRTPNAIFAGAVVEEFPKQACQTLVGELRSAYALAPRARENFAAVRGTEGAKALQRLFEVVACTREAVPLMDQPRINDLRVLLAKELRYLVKHASQAWSDKLTGYYEAEAAARQALAGKFMETMKTMKEDYELRVLVRAAETSDVGIQKIFLVDVLRDFPTVLLEEDFFSPKLQNFFSSILQYPRSHVTMDRPAIEAVLQTHMQTRSASGESLTNDLFKHINDPDHYFHPGAKALFVDVLALVWNYYYEHSQGMLQLLCDRKDDAFAFLAGQILRLPEVAQSEPVGVRVDISGRTEVTDNRKSFSLDAFGFGTLMHLASWQKVKKYGNLAVIQGTCRFAFVAKPRAESAEPVDAEDSAILCTKYDATFQPPASGIFSGQFYRTTRSFSPALYRHLKTWEKLGTPGEAIEIRHLTAAMARKLRQMVEGPGSELQATWDFDLLFGRQGRSTLALGGVSSAAALAASHVTLWSLQPGEALSTVRASVEQSFDNMFYSATSSLRPLLNMELARLVARQSAGRQEDQTLTPDVKSIRDSLRVKLALERVEAAKQFSEKLKAIEEDPNKDVLSFRIQHRLIDTILSSPFFYSHDVLNAIELISSIPELSDVHLALQISVRGLVALHRLLQRSPLLALNNSVAKGLKLYKPAGSQDSLRHSFISRLNIVMRLAWQFHSRSFDNQVDLLSRNGLRMLRQELSKAALVRTERLTPTRGLYALADLPRTFDSCGFTTALILVAIAEARSVPVEYLDEAGRYFSVTCTACVNARESYVATSTGLVRVPSGIPLASLALPSIRANHHFAGLKIWEAPRASLVAPRVPRAHQVRRILGRLQSFFDTERRVSHLNAAVTEAVITHAKLPVEMSICTPMSRAFPGCLVQPVLSCDPGNQVCIEKANAITADFDDLFDRLWLEVSSARFEADSLRAETHWRMLRPVVLNLLRANSPKLTREEYELMTTSNLHFAQSVAGRDAARMLWLRLILRRPEKLNQEDFSRLILAFEEFGNGAPVPTQAIQEIATFYKNEIAAAGDSTQLGDHAEAALEAAAAKACKEFASLGIYDATDKRTVKKVLLDLYYLRKESLFEFLLGSLPGVEEFPQSLRASTTSCLLEAWRNELEFNRMINELEQLSGVSAFTPQSVRECFTAGALAVEAEFREQPAAAAPSLPAQVTGVMSSSFFLFLVFHRFKTVLEALEVFRALQRPREKDLLELPNLQALTENMRSLSSSRFRGLIRRTPGFCEFAYALVAARTRRDLYILEAPSRRGFGGRLLRIGAPSTEFFKTRASRSVSVICAPACFVVSRDSGASDVVKSVAAESQTVIRDRAALLRVILSGVFPKLDFFSRVSRKELDSAGKLLPVQNTVFIPAEDARICKEEANPLHTIFVVNELCKLTKMTKSYFLEALTVTLGIGKLNPLTWLRFWLAGNDVVFALAKEALREKIDDGGAKSLETFIKDPEWRRGVPALYEEVLLKLNNSLSSFREVAMLLRRIRPATRAMRRIVESIMGFFRSSRTEKTPDEGVTIVRQARPFKMEKVIDREAVESLPDLFFLKNWLSFSICMDNGEDGLEFSGTYRLATAIGTSLKAAQRFSTESYLMHGPIRGERTVTAAFNRMAVEYFIGVGGVHDSAKTLVEHMVTAVLHTCARVQNTEELGSFCDSARACRASQTKKGPGPADVECIMKVLQDSFSSDREPGRLQAVLNIFNSLFEELGHRVVIWSQPLNHLFTYETRVKSVADSFPIQLIVGRGGPPVAEGDLPGCGLYVVSPAFSLQNQLTMASRREQGASAPIESYSAEAIEILDRFLRNQEAAVEATRYVNQDSFEPLGFIIDRIANHPELDSATVLLPAQLPKVLGPNPENEELIMQQKEFIDEVLGARAVDTEILKNLTMRQAMQACMDTRNKCKDVHDELEKRVTAALDRCQEKADKNLAAGLKPGQRRKLLSTMEEIKRALHSHECGAASCSLTSKVEASFRAVSKFFSPSEFREMHSRIFETVTPVDRDALSGEVARALKSVTPTLTLPQWATVLDKLSEANRMQATAKQINPELVGHLMLFKRTCFEVAQRRLRDSLAVIQMTVKKNAPSWASEIEIEFEQRERSRKLIVESVLNECCSKEKFLHNGATGSAHAFMKGLRSRGLSAEWNELLSHLTDNHLSHLTWMQRAWNIDIRKMGENELGMTQSCQEQRFWKIGAAACTALFLKRMGTRGLKLARFTPVTKSALEDNKQTYEEWMDRGRNVLLAAKKTSKETIKIDQYANAEAKVWVRIAEALYVRPNASWASVRQSIIASSDRIYLSVLGRKKARRLFGAVQGLHRAVSYVEEKHFNQFGAFFVTDALMRHLREQNIFDAGNSAMTIGNIKRIRTFVEWKKKVLLLKVSTEMIRTPIPVTLIQAMAQHKHLVRQVKWLAKSKIVANVVRTSLLSMVRLALGPALARVINATNPDRAMTTSTEGKSEGTPAVLAGLLSMSVLMNNYLGMNLPALVLLLPPIISFVKSYSTKNLLESIIDKVDLPELVAHILEPFFPQVEQVVVKCIREYVTVEFLDGVIREQLSSRFKLESLALSSKIKDIAEYLVNIVRRRVPIVLTKLKHYFISPTLHYVARILKELVVSVVTTGADNVANLLLQRPHKLHPAHFQYIIRLPSLTDSVGLRDVYETVLAVFRDRTLRAINPTIHIPPELTAGLAPLEKIIAFGLFPPLHPLNPLGFPSLTERAWQTQTTNHRLIFYPTLQTGVTGFLGELRLTLTHNQREIAHVFQIKDVKGLSAAELKKSMGMFTNRMLTFEFTRHSRVPHAADVVVRSPSREVLCTLSVRFGSLFVDAIQQASLITHLNQSIPGIIKHLQSISSEGLEDVLTELARQLPGIDQPDVLLAEAAGMVERKLYSNLLQYEYLSASDWFSLDFGISVSVPRVDDPAAATGPASVELTVLVGETEVAKSFLVSVFDHQDQLAQLDDIVKRRCGVKQSLTQRLLSRLRGSGAVENTPKCMKIAKFSTDHSGRSWLTLRWKNGNGYASERFAVTPTNNPDMSKTVEQPAERPLSDENLEDLRSRIASASAQRGKSYELIHWAVFTVLFKTAVVNASYRRQRRAFRRAMSETNDSGKRVFRERDYLDSEIFRKPQATLDPSWMLRLDALIHQPKYRELVTMFGDKLHAYKEALAFALSSIPVTESDSVQSASAMITAERLGQLCPLDRPESEEKKSACEKNNGMWGSLWVTDRGSSLLNFIGQKKMKTPALFKYWPAGATDTVAKYAVGDLDEIEMYLHSRADAVTVKLVSPTVVSQQVFVQLYDNYLAGEASGRVKDVGEKYQVLKYAHINQIRLLRWYMSLARGQQEASVSAVLRNAGQAIINAVEPTSVMTAEEKYTWSSKLEAYAEQVYRDLEISFGMRELSVTLGTPTSGVTEASQPHYMVYLTTLLHRNPYADGVGFQSSLQEPTIHRGCSASPIDCPSHEVLWNHVYTTLLVMVQLAPHPEILESLLAAGDLDFSGKDDPTQPLTFNQAMKLLQYGMSIIARWKVSPEVEHYFEGKVDLPWIKRMLSLFQDDETLQALVVYTPPLFLKSTVLQNPRAILQKAAWNALIALWGFSGAFGRFALEVRSGWQKQIQGGVSYGLAMSDMDSLQMPFPVREYLETELHALFFDPERPTTPLLVLEAPGMKVIDTALLGLVPVARRTGRLPISHPLLLDLLVQVRSYLHAMRNTNGALYATEKLADATARTRFLSIIREAALKAAFMEQLRLALPQRFLWKRNQFFHIDNMAKINEDYAASGVLPPDYKSRLLDLLPTVCDSIAASSYDAALDILGIDVAPIANFREVVVHLRQVLRNAGVEVPQQLRHHPIENFITTANCGPVRQLLKSEKVEKACAELDQARAQVLGKVSFTAEFKQKVAEVEARLAERVTCGADSEDGGMLRKFWVRLMEDAMKNAGVINYWDSFLSAPETAFDHPGVEALGEGVVAATLHRLALHERAGTLTPKKEAAVFPTICQFISYVRRTTQAKPTADFCRLFPDGRPVLTRFFKQSRQNQVMRMELTSFSFTRGPTVLWIEDIGEVAKVSNTLHPPRNAAVITAFRMLGEAISTSRTPQVADNPSLRKPSELVKNLSEVTDLLLDKFRKKHSTMNKWSKQVVNAILRVVDAAIVHALTSVRRFASYSSRQIKSAREEIKVQRDLERRVSAVSRYGANRRREAVADPPPPASAVGLSNPEPGPSPPALIQRAFASSVASIAYQVVSSTLLKLHRNTPRLISSVLGTSMKDIAVLLRAKPTVSGSVKSIAMSTCVNIFDNVVLPILTKPNVLAPETLIRNLIAQLTRGIHYAIMPNIGAVEEEFRRARSQDGMLPLSTFVHGIVLAAVTQLETLMQNNKWQTEMVRLVQENIRTLNSYFIDLVKRFRLADALCGITDPLLDAIADVVEKNAETLAHVLSDLMQVDAFGLLIKFAQAELLREIRLIVDTGEIYGLFELLFSTGVVNVLTDAAKGGYYFYKREHL</sequence>
<gene>
    <name evidence="2" type="ORF">BESB_049440</name>
</gene>
<dbReference type="EMBL" id="NWUJ01000003">
    <property type="protein sequence ID" value="PFH36752.1"/>
    <property type="molecule type" value="Genomic_DNA"/>
</dbReference>
<organism evidence="2 3">
    <name type="scientific">Besnoitia besnoiti</name>
    <name type="common">Apicomplexan protozoan</name>
    <dbReference type="NCBI Taxonomy" id="94643"/>
    <lineage>
        <taxon>Eukaryota</taxon>
        <taxon>Sar</taxon>
        <taxon>Alveolata</taxon>
        <taxon>Apicomplexa</taxon>
        <taxon>Conoidasida</taxon>
        <taxon>Coccidia</taxon>
        <taxon>Eucoccidiorida</taxon>
        <taxon>Eimeriorina</taxon>
        <taxon>Sarcocystidae</taxon>
        <taxon>Besnoitia</taxon>
    </lineage>
</organism>
<evidence type="ECO:0000313" key="2">
    <source>
        <dbReference type="EMBL" id="PFH36752.1"/>
    </source>
</evidence>
<dbReference type="RefSeq" id="XP_029220761.1">
    <property type="nucleotide sequence ID" value="XM_029363395.1"/>
</dbReference>
<dbReference type="GeneID" id="40309874"/>
<protein>
    <submittedName>
        <fullName evidence="2">Uncharacterized protein</fullName>
    </submittedName>
</protein>
<dbReference type="VEuPathDB" id="ToxoDB:BESB_049440"/>
<reference evidence="2 3" key="1">
    <citation type="submission" date="2017-09" db="EMBL/GenBank/DDBJ databases">
        <title>Genome sequencing of Besnoitia besnoiti strain Bb-Ger1.</title>
        <authorList>
            <person name="Schares G."/>
            <person name="Venepally P."/>
            <person name="Lorenzi H.A."/>
        </authorList>
    </citation>
    <scope>NUCLEOTIDE SEQUENCE [LARGE SCALE GENOMIC DNA]</scope>
    <source>
        <strain evidence="2 3">Bb-Ger1</strain>
    </source>
</reference>